<dbReference type="AlphaFoldDB" id="A0A834WDP2"/>
<sequence>MGEAAKSPILKGLHGNKNLGTKHGNG</sequence>
<feature type="region of interest" description="Disordered" evidence="1">
    <location>
        <begin position="1"/>
        <end position="26"/>
    </location>
</feature>
<evidence type="ECO:0000313" key="3">
    <source>
        <dbReference type="Proteomes" id="UP000634136"/>
    </source>
</evidence>
<protein>
    <submittedName>
        <fullName evidence="2">Uncharacterized protein</fullName>
    </submittedName>
</protein>
<evidence type="ECO:0000313" key="2">
    <source>
        <dbReference type="EMBL" id="KAF7815421.1"/>
    </source>
</evidence>
<dbReference type="EMBL" id="JAAIUW010000009">
    <property type="protein sequence ID" value="KAF7815421.1"/>
    <property type="molecule type" value="Genomic_DNA"/>
</dbReference>
<comment type="caution">
    <text evidence="2">The sequence shown here is derived from an EMBL/GenBank/DDBJ whole genome shotgun (WGS) entry which is preliminary data.</text>
</comment>
<reference evidence="2" key="1">
    <citation type="submission" date="2020-09" db="EMBL/GenBank/DDBJ databases">
        <title>Genome-Enabled Discovery of Anthraquinone Biosynthesis in Senna tora.</title>
        <authorList>
            <person name="Kang S.-H."/>
            <person name="Pandey R.P."/>
            <person name="Lee C.-M."/>
            <person name="Sim J.-S."/>
            <person name="Jeong J.-T."/>
            <person name="Choi B.-S."/>
            <person name="Jung M."/>
            <person name="Ginzburg D."/>
            <person name="Zhao K."/>
            <person name="Won S.Y."/>
            <person name="Oh T.-J."/>
            <person name="Yu Y."/>
            <person name="Kim N.-H."/>
            <person name="Lee O.R."/>
            <person name="Lee T.-H."/>
            <person name="Bashyal P."/>
            <person name="Kim T.-S."/>
            <person name="Lee W.-H."/>
            <person name="Kawkins C."/>
            <person name="Kim C.-K."/>
            <person name="Kim J.S."/>
            <person name="Ahn B.O."/>
            <person name="Rhee S.Y."/>
            <person name="Sohng J.K."/>
        </authorList>
    </citation>
    <scope>NUCLEOTIDE SEQUENCE</scope>
    <source>
        <tissue evidence="2">Leaf</tissue>
    </source>
</reference>
<proteinExistence type="predicted"/>
<gene>
    <name evidence="2" type="ORF">G2W53_029390</name>
</gene>
<evidence type="ECO:0000256" key="1">
    <source>
        <dbReference type="SAM" id="MobiDB-lite"/>
    </source>
</evidence>
<organism evidence="2 3">
    <name type="scientific">Senna tora</name>
    <dbReference type="NCBI Taxonomy" id="362788"/>
    <lineage>
        <taxon>Eukaryota</taxon>
        <taxon>Viridiplantae</taxon>
        <taxon>Streptophyta</taxon>
        <taxon>Embryophyta</taxon>
        <taxon>Tracheophyta</taxon>
        <taxon>Spermatophyta</taxon>
        <taxon>Magnoliopsida</taxon>
        <taxon>eudicotyledons</taxon>
        <taxon>Gunneridae</taxon>
        <taxon>Pentapetalae</taxon>
        <taxon>rosids</taxon>
        <taxon>fabids</taxon>
        <taxon>Fabales</taxon>
        <taxon>Fabaceae</taxon>
        <taxon>Caesalpinioideae</taxon>
        <taxon>Cassia clade</taxon>
        <taxon>Senna</taxon>
    </lineage>
</organism>
<dbReference type="Proteomes" id="UP000634136">
    <property type="component" value="Unassembled WGS sequence"/>
</dbReference>
<accession>A0A834WDP2</accession>
<keyword evidence="3" id="KW-1185">Reference proteome</keyword>
<name>A0A834WDP2_9FABA</name>